<sequence>MSTSGRRDHLGAAGGTGWDEDRWVVQIRKNLAQERSSDDDEDDEDKVPVCVFGVARSLMADKADAYVPHLVALGPYHQWRPELSDMQRHKLLASRRMKRKLGDHPFEDVVHRFMNLNRMIRGCYQRYLDLSNESLAWIMAVDSVFLLEFLQNMELGANNLANNLGRSPSRTSQVTDQITGINKTTQNAILRDIIMLENQIPLFLLGDLVSFIHHENPHEVFRSMLLGFCRRLSPFKLRAADFELGEDELIARVHLLELLYFVAVPKQDDTRSRGSSKTSSIAEENQGKCTAYLNPILALFKLFFFYVGKCFKLLKLKSLLKFPHRAIRVLRMFSAKRRTSAEPLPSQRNHNTLDESIKSSTSKEAPLIEELMVPKVTQLQKAGVRFSPTSGNLSTVKFDNISATLFLPATTVDENSEVVLRNLVAYEAGAVHDSLVFTRYTEFMNGIIDTEEDVKLLRREGIIQNHLKSDREVADLWNGMSRSVKLTKVAHLDKTIEDLNAYYSTKWRIRAEKAVKKYVFGCWPLLTFLAANLLIVMTTLQSFCSVYDCKGTAIGSAIAKTNSTLV</sequence>
<keyword evidence="2" id="KW-1133">Transmembrane helix</keyword>
<evidence type="ECO:0000256" key="1">
    <source>
        <dbReference type="SAM" id="MobiDB-lite"/>
    </source>
</evidence>
<feature type="region of interest" description="Disordered" evidence="1">
    <location>
        <begin position="340"/>
        <end position="359"/>
    </location>
</feature>
<evidence type="ECO:0000313" key="3">
    <source>
        <dbReference type="EMBL" id="KAG9456206.1"/>
    </source>
</evidence>
<feature type="transmembrane region" description="Helical" evidence="2">
    <location>
        <begin position="518"/>
        <end position="540"/>
    </location>
</feature>
<dbReference type="InterPro" id="IPR004158">
    <property type="entry name" value="DUF247_pln"/>
</dbReference>
<dbReference type="AlphaFoldDB" id="A0AAV7F811"/>
<keyword evidence="2" id="KW-0472">Membrane</keyword>
<accession>A0AAV7F811</accession>
<protein>
    <submittedName>
        <fullName evidence="3">Uncharacterized protein</fullName>
    </submittedName>
</protein>
<evidence type="ECO:0000313" key="4">
    <source>
        <dbReference type="Proteomes" id="UP000825729"/>
    </source>
</evidence>
<keyword evidence="2" id="KW-0812">Transmembrane</keyword>
<proteinExistence type="predicted"/>
<evidence type="ECO:0000256" key="2">
    <source>
        <dbReference type="SAM" id="Phobius"/>
    </source>
</evidence>
<feature type="transmembrane region" description="Helical" evidence="2">
    <location>
        <begin position="292"/>
        <end position="311"/>
    </location>
</feature>
<dbReference type="PANTHER" id="PTHR31170:SF25">
    <property type="entry name" value="BNAA09G04570D PROTEIN"/>
    <property type="match status" value="1"/>
</dbReference>
<dbReference type="EMBL" id="JAINDJ010000002">
    <property type="protein sequence ID" value="KAG9456206.1"/>
    <property type="molecule type" value="Genomic_DNA"/>
</dbReference>
<comment type="caution">
    <text evidence="3">The sequence shown here is derived from an EMBL/GenBank/DDBJ whole genome shotgun (WGS) entry which is preliminary data.</text>
</comment>
<name>A0AAV7F811_ARIFI</name>
<keyword evidence="4" id="KW-1185">Reference proteome</keyword>
<dbReference type="Pfam" id="PF03140">
    <property type="entry name" value="DUF247"/>
    <property type="match status" value="1"/>
</dbReference>
<reference evidence="3 4" key="1">
    <citation type="submission" date="2021-07" db="EMBL/GenBank/DDBJ databases">
        <title>The Aristolochia fimbriata genome: insights into angiosperm evolution, floral development and chemical biosynthesis.</title>
        <authorList>
            <person name="Jiao Y."/>
        </authorList>
    </citation>
    <scope>NUCLEOTIDE SEQUENCE [LARGE SCALE GENOMIC DNA]</scope>
    <source>
        <strain evidence="3">IBCAS-2021</strain>
        <tissue evidence="3">Leaf</tissue>
    </source>
</reference>
<gene>
    <name evidence="3" type="ORF">H6P81_000714</name>
</gene>
<organism evidence="3 4">
    <name type="scientific">Aristolochia fimbriata</name>
    <name type="common">White veined hardy Dutchman's pipe vine</name>
    <dbReference type="NCBI Taxonomy" id="158543"/>
    <lineage>
        <taxon>Eukaryota</taxon>
        <taxon>Viridiplantae</taxon>
        <taxon>Streptophyta</taxon>
        <taxon>Embryophyta</taxon>
        <taxon>Tracheophyta</taxon>
        <taxon>Spermatophyta</taxon>
        <taxon>Magnoliopsida</taxon>
        <taxon>Magnoliidae</taxon>
        <taxon>Piperales</taxon>
        <taxon>Aristolochiaceae</taxon>
        <taxon>Aristolochia</taxon>
    </lineage>
</organism>
<dbReference type="PANTHER" id="PTHR31170">
    <property type="entry name" value="BNAC04G53230D PROTEIN"/>
    <property type="match status" value="1"/>
</dbReference>
<dbReference type="Proteomes" id="UP000825729">
    <property type="component" value="Unassembled WGS sequence"/>
</dbReference>